<reference evidence="2" key="2">
    <citation type="submission" date="2020-09" db="EMBL/GenBank/DDBJ databases">
        <authorList>
            <person name="Sun Q."/>
            <person name="Zhou Y."/>
        </authorList>
    </citation>
    <scope>NUCLEOTIDE SEQUENCE</scope>
    <source>
        <strain evidence="2">CGMCC 1.12181</strain>
    </source>
</reference>
<reference evidence="2" key="1">
    <citation type="journal article" date="2014" name="Int. J. Syst. Evol. Microbiol.">
        <title>Complete genome sequence of Corynebacterium casei LMG S-19264T (=DSM 44701T), isolated from a smear-ripened cheese.</title>
        <authorList>
            <consortium name="US DOE Joint Genome Institute (JGI-PGF)"/>
            <person name="Walter F."/>
            <person name="Albersmeier A."/>
            <person name="Kalinowski J."/>
            <person name="Ruckert C."/>
        </authorList>
    </citation>
    <scope>NUCLEOTIDE SEQUENCE</scope>
    <source>
        <strain evidence="2">CGMCC 1.12181</strain>
    </source>
</reference>
<dbReference type="EMBL" id="BMEO01000004">
    <property type="protein sequence ID" value="GGF93217.1"/>
    <property type="molecule type" value="Genomic_DNA"/>
</dbReference>
<dbReference type="InterPro" id="IPR013324">
    <property type="entry name" value="RNA_pol_sigma_r3/r4-like"/>
</dbReference>
<feature type="region of interest" description="Disordered" evidence="1">
    <location>
        <begin position="208"/>
        <end position="228"/>
    </location>
</feature>
<dbReference type="Gene3D" id="1.10.1740.10">
    <property type="match status" value="1"/>
</dbReference>
<sequence length="251" mass="29473">MRVLYYIYQNQKMRVSALGSDKNKTPLNVERAAALARRIMSGDALAENEFVRLNHSWLLFIIRRHFSRSCHHEDILHDAFMVVLGKLQRSKIKTPESILVYLRSTAINIGYEYMKKDKKFSSAVKQDFIDLIADAQDTLLSQLVWDDKVHFVKQVINELGQERDQDILLQFYFHHVSKVRICQNMELTSEHFDRVIYRAKQRLKDLINEADNNNDHGKDSKTNTRKTGDKNIKKLFQSMVLTLFKWQRGVA</sequence>
<evidence type="ECO:0000256" key="1">
    <source>
        <dbReference type="SAM" id="MobiDB-lite"/>
    </source>
</evidence>
<protein>
    <recommendedName>
        <fullName evidence="4">RNA polymerase sigma factor (Sigma-70 family)</fullName>
    </recommendedName>
</protein>
<name>A0A917FMT7_9GAMM</name>
<organism evidence="2 3">
    <name type="scientific">Marinicella pacifica</name>
    <dbReference type="NCBI Taxonomy" id="1171543"/>
    <lineage>
        <taxon>Bacteria</taxon>
        <taxon>Pseudomonadati</taxon>
        <taxon>Pseudomonadota</taxon>
        <taxon>Gammaproteobacteria</taxon>
        <taxon>Lysobacterales</taxon>
        <taxon>Marinicellaceae</taxon>
        <taxon>Marinicella</taxon>
    </lineage>
</organism>
<dbReference type="AlphaFoldDB" id="A0A917FMT7"/>
<dbReference type="GO" id="GO:0003700">
    <property type="term" value="F:DNA-binding transcription factor activity"/>
    <property type="evidence" value="ECO:0007669"/>
    <property type="project" value="InterPro"/>
</dbReference>
<dbReference type="Proteomes" id="UP000605253">
    <property type="component" value="Unassembled WGS sequence"/>
</dbReference>
<proteinExistence type="predicted"/>
<dbReference type="InterPro" id="IPR014284">
    <property type="entry name" value="RNA_pol_sigma-70_dom"/>
</dbReference>
<dbReference type="SUPFAM" id="SSF88946">
    <property type="entry name" value="Sigma2 domain of RNA polymerase sigma factors"/>
    <property type="match status" value="1"/>
</dbReference>
<accession>A0A917FMT7</accession>
<evidence type="ECO:0008006" key="4">
    <source>
        <dbReference type="Google" id="ProtNLM"/>
    </source>
</evidence>
<dbReference type="RefSeq" id="WP_188364896.1">
    <property type="nucleotide sequence ID" value="NZ_BMEO01000004.1"/>
</dbReference>
<comment type="caution">
    <text evidence="2">The sequence shown here is derived from an EMBL/GenBank/DDBJ whole genome shotgun (WGS) entry which is preliminary data.</text>
</comment>
<dbReference type="InterPro" id="IPR013325">
    <property type="entry name" value="RNA_pol_sigma_r2"/>
</dbReference>
<evidence type="ECO:0000313" key="2">
    <source>
        <dbReference type="EMBL" id="GGF93217.1"/>
    </source>
</evidence>
<dbReference type="SUPFAM" id="SSF88659">
    <property type="entry name" value="Sigma3 and sigma4 domains of RNA polymerase sigma factors"/>
    <property type="match status" value="1"/>
</dbReference>
<gene>
    <name evidence="2" type="ORF">GCM10011365_13070</name>
</gene>
<dbReference type="NCBIfam" id="TIGR02937">
    <property type="entry name" value="sigma70-ECF"/>
    <property type="match status" value="1"/>
</dbReference>
<evidence type="ECO:0000313" key="3">
    <source>
        <dbReference type="Proteomes" id="UP000605253"/>
    </source>
</evidence>
<dbReference type="GO" id="GO:0006352">
    <property type="term" value="P:DNA-templated transcription initiation"/>
    <property type="evidence" value="ECO:0007669"/>
    <property type="project" value="InterPro"/>
</dbReference>
<keyword evidence="3" id="KW-1185">Reference proteome</keyword>